<reference evidence="2 3" key="1">
    <citation type="journal article" date="2017" name="ISME J.">
        <title>Energy and carbon metabolisms in a deep terrestrial subsurface fluid microbial community.</title>
        <authorList>
            <person name="Momper L."/>
            <person name="Jungbluth S.P."/>
            <person name="Lee M.D."/>
            <person name="Amend J.P."/>
        </authorList>
    </citation>
    <scope>NUCLEOTIDE SEQUENCE [LARGE SCALE GENOMIC DNA]</scope>
    <source>
        <strain evidence="2">SURF_26</strain>
    </source>
</reference>
<sequence>MNKLAIRCLSFISISLIVISTAVAKDKFVLKFATIAPEGTTWMNIMREMNKEIEEQSGGRLSIRFYPGGVMGDELVVLRKMRINQIHGGGFSGVGLGEILPDVRLLDLPYLFHNNAEADYIHSALQDYYRGEYAKNGYELMGWAEVGFVYFLSQSPIEQVSDMKQSKLWVWQDDPVAQGIFNAMGISTIPLAVTDVLTSLQVGMINTVYSPPLGALALQWYTKVKYMSSFPITHSTGAVLVSKKFYDTLPPDLQEILKKSFEKHLLQLVERSRADNAEAIETLKQNGITVITPSPENMSAISGTATAASDSIAAKQFPPELYSRVKTLLNEYRSQKKQ</sequence>
<keyword evidence="1" id="KW-0732">Signal</keyword>
<evidence type="ECO:0000313" key="3">
    <source>
        <dbReference type="Proteomes" id="UP000266426"/>
    </source>
</evidence>
<dbReference type="AlphaFoldDB" id="A0A3A4RA96"/>
<accession>A0A3A4RA96</accession>
<dbReference type="CDD" id="cd13670">
    <property type="entry name" value="PBP2_TRAP_Tp0957_like"/>
    <property type="match status" value="1"/>
</dbReference>
<dbReference type="EMBL" id="QZJZ01000002">
    <property type="protein sequence ID" value="RJP62297.1"/>
    <property type="molecule type" value="Genomic_DNA"/>
</dbReference>
<comment type="caution">
    <text evidence="2">The sequence shown here is derived from an EMBL/GenBank/DDBJ whole genome shotgun (WGS) entry which is preliminary data.</text>
</comment>
<name>A0A3A4RA96_9BACT</name>
<dbReference type="Pfam" id="PF03480">
    <property type="entry name" value="DctP"/>
    <property type="match status" value="1"/>
</dbReference>
<dbReference type="InterPro" id="IPR038404">
    <property type="entry name" value="TRAP_DctP_sf"/>
</dbReference>
<dbReference type="PANTHER" id="PTHR33376">
    <property type="match status" value="1"/>
</dbReference>
<dbReference type="NCBIfam" id="NF037995">
    <property type="entry name" value="TRAP_S1"/>
    <property type="match status" value="1"/>
</dbReference>
<gene>
    <name evidence="2" type="ORF">C4541_00075</name>
</gene>
<proteinExistence type="predicted"/>
<evidence type="ECO:0000313" key="2">
    <source>
        <dbReference type="EMBL" id="RJP62297.1"/>
    </source>
</evidence>
<dbReference type="GO" id="GO:0055085">
    <property type="term" value="P:transmembrane transport"/>
    <property type="evidence" value="ECO:0007669"/>
    <property type="project" value="InterPro"/>
</dbReference>
<dbReference type="PANTHER" id="PTHR33376:SF5">
    <property type="entry name" value="EXTRACYTOPLASMIC SOLUTE RECEPTOR PROTEIN"/>
    <property type="match status" value="1"/>
</dbReference>
<organism evidence="2 3">
    <name type="scientific">Candidatus Auribacter fodinae</name>
    <dbReference type="NCBI Taxonomy" id="2093366"/>
    <lineage>
        <taxon>Bacteria</taxon>
        <taxon>Pseudomonadati</taxon>
        <taxon>Candidatus Auribacterota</taxon>
        <taxon>Candidatus Auribacteria</taxon>
        <taxon>Candidatus Auribacterales</taxon>
        <taxon>Candidatus Auribacteraceae</taxon>
        <taxon>Candidatus Auribacter</taxon>
    </lineage>
</organism>
<evidence type="ECO:0000256" key="1">
    <source>
        <dbReference type="ARBA" id="ARBA00022729"/>
    </source>
</evidence>
<dbReference type="Gene3D" id="3.40.190.170">
    <property type="entry name" value="Bacterial extracellular solute-binding protein, family 7"/>
    <property type="match status" value="1"/>
</dbReference>
<dbReference type="InterPro" id="IPR018389">
    <property type="entry name" value="DctP_fam"/>
</dbReference>
<protein>
    <submittedName>
        <fullName evidence="2">ABC transporter substrate-binding protein</fullName>
    </submittedName>
</protein>
<dbReference type="Proteomes" id="UP000266426">
    <property type="component" value="Unassembled WGS sequence"/>
</dbReference>